<gene>
    <name evidence="1" type="ORF">L211DRAFT_361523</name>
</gene>
<dbReference type="AlphaFoldDB" id="A0A3N4LZ05"/>
<dbReference type="EMBL" id="ML121529">
    <property type="protein sequence ID" value="RPB28146.1"/>
    <property type="molecule type" value="Genomic_DNA"/>
</dbReference>
<evidence type="ECO:0000313" key="1">
    <source>
        <dbReference type="EMBL" id="RPB28146.1"/>
    </source>
</evidence>
<proteinExistence type="predicted"/>
<protein>
    <submittedName>
        <fullName evidence="1">Uncharacterized protein</fullName>
    </submittedName>
</protein>
<keyword evidence="2" id="KW-1185">Reference proteome</keyword>
<dbReference type="OrthoDB" id="5458515at2759"/>
<name>A0A3N4LZ05_9PEZI</name>
<organism evidence="1 2">
    <name type="scientific">Terfezia boudieri ATCC MYA-4762</name>
    <dbReference type="NCBI Taxonomy" id="1051890"/>
    <lineage>
        <taxon>Eukaryota</taxon>
        <taxon>Fungi</taxon>
        <taxon>Dikarya</taxon>
        <taxon>Ascomycota</taxon>
        <taxon>Pezizomycotina</taxon>
        <taxon>Pezizomycetes</taxon>
        <taxon>Pezizales</taxon>
        <taxon>Pezizaceae</taxon>
        <taxon>Terfezia</taxon>
    </lineage>
</organism>
<accession>A0A3N4LZ05</accession>
<dbReference type="Proteomes" id="UP000267821">
    <property type="component" value="Unassembled WGS sequence"/>
</dbReference>
<dbReference type="InParanoid" id="A0A3N4LZ05"/>
<reference evidence="1 2" key="1">
    <citation type="journal article" date="2018" name="Nat. Ecol. Evol.">
        <title>Pezizomycetes genomes reveal the molecular basis of ectomycorrhizal truffle lifestyle.</title>
        <authorList>
            <person name="Murat C."/>
            <person name="Payen T."/>
            <person name="Noel B."/>
            <person name="Kuo A."/>
            <person name="Morin E."/>
            <person name="Chen J."/>
            <person name="Kohler A."/>
            <person name="Krizsan K."/>
            <person name="Balestrini R."/>
            <person name="Da Silva C."/>
            <person name="Montanini B."/>
            <person name="Hainaut M."/>
            <person name="Levati E."/>
            <person name="Barry K.W."/>
            <person name="Belfiori B."/>
            <person name="Cichocki N."/>
            <person name="Clum A."/>
            <person name="Dockter R.B."/>
            <person name="Fauchery L."/>
            <person name="Guy J."/>
            <person name="Iotti M."/>
            <person name="Le Tacon F."/>
            <person name="Lindquist E.A."/>
            <person name="Lipzen A."/>
            <person name="Malagnac F."/>
            <person name="Mello A."/>
            <person name="Molinier V."/>
            <person name="Miyauchi S."/>
            <person name="Poulain J."/>
            <person name="Riccioni C."/>
            <person name="Rubini A."/>
            <person name="Sitrit Y."/>
            <person name="Splivallo R."/>
            <person name="Traeger S."/>
            <person name="Wang M."/>
            <person name="Zifcakova L."/>
            <person name="Wipf D."/>
            <person name="Zambonelli A."/>
            <person name="Paolocci F."/>
            <person name="Nowrousian M."/>
            <person name="Ottonello S."/>
            <person name="Baldrian P."/>
            <person name="Spatafora J.W."/>
            <person name="Henrissat B."/>
            <person name="Nagy L.G."/>
            <person name="Aury J.M."/>
            <person name="Wincker P."/>
            <person name="Grigoriev I.V."/>
            <person name="Bonfante P."/>
            <person name="Martin F.M."/>
        </authorList>
    </citation>
    <scope>NUCLEOTIDE SEQUENCE [LARGE SCALE GENOMIC DNA]</scope>
    <source>
        <strain evidence="1 2">ATCC MYA-4762</strain>
    </source>
</reference>
<evidence type="ECO:0000313" key="2">
    <source>
        <dbReference type="Proteomes" id="UP000267821"/>
    </source>
</evidence>
<sequence length="72" mass="7768">MFDIVTRAQAVILRSLGEALIVIQQQAGITPRHIRNLYNEAQTRDGVSKRGASDIQGAVCITVNARCELGGC</sequence>